<dbReference type="Pfam" id="PF00005">
    <property type="entry name" value="ABC_tran"/>
    <property type="match status" value="1"/>
</dbReference>
<dbReference type="EMBL" id="OW659496">
    <property type="protein sequence ID" value="CAH2763532.1"/>
    <property type="molecule type" value="Genomic_DNA"/>
</dbReference>
<dbReference type="SUPFAM" id="SSF90123">
    <property type="entry name" value="ABC transporter transmembrane region"/>
    <property type="match status" value="1"/>
</dbReference>
<dbReference type="Pfam" id="PF00664">
    <property type="entry name" value="ABC_membrane"/>
    <property type="match status" value="1"/>
</dbReference>
<dbReference type="EC" id="3.6.3.43" evidence="13"/>
<keyword evidence="5" id="KW-0547">Nucleotide-binding</keyword>
<evidence type="ECO:0000256" key="6">
    <source>
        <dbReference type="ARBA" id="ARBA00022840"/>
    </source>
</evidence>
<feature type="domain" description="ABC transporter" evidence="10">
    <location>
        <begin position="331"/>
        <end position="562"/>
    </location>
</feature>
<evidence type="ECO:0000256" key="2">
    <source>
        <dbReference type="ARBA" id="ARBA00022448"/>
    </source>
</evidence>
<sequence length="573" mass="64163">MIHKLKRAWRESNRFNRYVVLLCSFVLIGAMELMASQYFGALTQSILLRDFTQTQTSLIGFGCLTLLAVLMTYQAQKYQTQVIETMRSQFKTKTVDCILESDYRVSSQLEQGDLIGRLENDVSSIVSATNLSVTLSKAVVLLIILSFGILRIDVRLLILYFIPLPLAFIIQRYASQKSSDFILPWKTAMGKTNALTQDVMNNRTTIRTFGLYDTVASWVEKALVDSRDKGIYGIRSLYLLQFPFSVFAMLPNFLIGIGGTYLIAHGELELGQLVSAFLLVQLISNEFNVIANMVQNIPQLLVSTERIYPIWDAAKETFGNAVGSEDSDPVIAFKDVFFGYPNTDTLVLKGFNLEIYDQEHVGVVGTSGSGKSTLMKLLLGLYTPQAGAVYYKGISIQDWDKQALRNDLAVVFQNSELMNQSIRQNLQYGNQMVSDKKLHEVLDHVHLSDFVDQNGLDFIVGEKGNRLSGGQRQRLSIARALLKESDVLLFDEATSALDVETEQLIQHVMDTTERTQLIIAHRLATLRNCDRIIVMDQGAVVASGTHHELMAQDGIYASLIAIQNGGDHHDKRI</sequence>
<keyword evidence="4 9" id="KW-0812">Transmembrane</keyword>
<dbReference type="SMART" id="SM00382">
    <property type="entry name" value="AAA"/>
    <property type="match status" value="1"/>
</dbReference>
<keyword evidence="8 9" id="KW-0472">Membrane</keyword>
<dbReference type="GO" id="GO:0034040">
    <property type="term" value="F:ATPase-coupled lipid transmembrane transporter activity"/>
    <property type="evidence" value="ECO:0007669"/>
    <property type="project" value="TreeGrafter"/>
</dbReference>
<evidence type="ECO:0000256" key="5">
    <source>
        <dbReference type="ARBA" id="ARBA00022741"/>
    </source>
</evidence>
<dbReference type="GO" id="GO:0005886">
    <property type="term" value="C:plasma membrane"/>
    <property type="evidence" value="ECO:0007669"/>
    <property type="project" value="UniProtKB-SubCell"/>
</dbReference>
<accession>A0AAU9VLJ5</accession>
<keyword evidence="6 13" id="KW-0067">ATP-binding</keyword>
<feature type="transmembrane region" description="Helical" evidence="9">
    <location>
        <begin position="237"/>
        <end position="264"/>
    </location>
</feature>
<evidence type="ECO:0000256" key="1">
    <source>
        <dbReference type="ARBA" id="ARBA00004651"/>
    </source>
</evidence>
<evidence type="ECO:0000256" key="3">
    <source>
        <dbReference type="ARBA" id="ARBA00022475"/>
    </source>
</evidence>
<evidence type="ECO:0000256" key="8">
    <source>
        <dbReference type="ARBA" id="ARBA00023136"/>
    </source>
</evidence>
<dbReference type="InterPro" id="IPR036640">
    <property type="entry name" value="ABC1_TM_sf"/>
</dbReference>
<dbReference type="GO" id="GO:0005524">
    <property type="term" value="F:ATP binding"/>
    <property type="evidence" value="ECO:0007669"/>
    <property type="project" value="UniProtKB-KW"/>
</dbReference>
<dbReference type="EMBL" id="OW659477">
    <property type="protein sequence ID" value="CAH2763589.1"/>
    <property type="molecule type" value="Genomic_DNA"/>
</dbReference>
<evidence type="ECO:0000313" key="14">
    <source>
        <dbReference type="Proteomes" id="UP001154095"/>
    </source>
</evidence>
<evidence type="ECO:0000313" key="13">
    <source>
        <dbReference type="EMBL" id="CAH2763589.1"/>
    </source>
</evidence>
<feature type="transmembrane region" description="Helical" evidence="9">
    <location>
        <begin position="156"/>
        <end position="174"/>
    </location>
</feature>
<gene>
    <name evidence="13" type="primary">ltxB</name>
    <name evidence="13" type="ORF">ERYAMS2_01798</name>
    <name evidence="12" type="ORF">ERYAMS_01503</name>
</gene>
<evidence type="ECO:0000313" key="15">
    <source>
        <dbReference type="Proteomes" id="UP001154111"/>
    </source>
</evidence>
<dbReference type="PROSITE" id="PS50893">
    <property type="entry name" value="ABC_TRANSPORTER_2"/>
    <property type="match status" value="1"/>
</dbReference>
<feature type="domain" description="ABC transmembrane type-1" evidence="11">
    <location>
        <begin position="19"/>
        <end position="299"/>
    </location>
</feature>
<dbReference type="RefSeq" id="WP_254006857.1">
    <property type="nucleotide sequence ID" value="NZ_OW659477.1"/>
</dbReference>
<dbReference type="InterPro" id="IPR017871">
    <property type="entry name" value="ABC_transporter-like_CS"/>
</dbReference>
<dbReference type="PROSITE" id="PS00211">
    <property type="entry name" value="ABC_TRANSPORTER_1"/>
    <property type="match status" value="1"/>
</dbReference>
<dbReference type="PROSITE" id="PS50929">
    <property type="entry name" value="ABC_TM1F"/>
    <property type="match status" value="1"/>
</dbReference>
<dbReference type="InterPro" id="IPR027417">
    <property type="entry name" value="P-loop_NTPase"/>
</dbReference>
<keyword evidence="13" id="KW-0378">Hydrolase</keyword>
<evidence type="ECO:0000256" key="7">
    <source>
        <dbReference type="ARBA" id="ARBA00022989"/>
    </source>
</evidence>
<comment type="subcellular location">
    <subcellularLocation>
        <location evidence="1">Cell membrane</location>
        <topology evidence="1">Multi-pass membrane protein</topology>
    </subcellularLocation>
</comment>
<dbReference type="InterPro" id="IPR011527">
    <property type="entry name" value="ABC1_TM_dom"/>
</dbReference>
<dbReference type="GO" id="GO:0140359">
    <property type="term" value="F:ABC-type transporter activity"/>
    <property type="evidence" value="ECO:0007669"/>
    <property type="project" value="InterPro"/>
</dbReference>
<evidence type="ECO:0000256" key="4">
    <source>
        <dbReference type="ARBA" id="ARBA00022692"/>
    </source>
</evidence>
<dbReference type="FunFam" id="3.40.50.300:FF:000854">
    <property type="entry name" value="Multidrug ABC transporter ATP-binding protein"/>
    <property type="match status" value="1"/>
</dbReference>
<dbReference type="InterPro" id="IPR003593">
    <property type="entry name" value="AAA+_ATPase"/>
</dbReference>
<dbReference type="AlphaFoldDB" id="A0AAU9VLJ5"/>
<dbReference type="GO" id="GO:0016887">
    <property type="term" value="F:ATP hydrolysis activity"/>
    <property type="evidence" value="ECO:0007669"/>
    <property type="project" value="InterPro"/>
</dbReference>
<protein>
    <submittedName>
        <fullName evidence="13">ABC transporter ATP-binding protein/permease</fullName>
        <ecNumber evidence="13">3.6.3.43</ecNumber>
    </submittedName>
</protein>
<name>A0AAU9VLJ5_9FIRM</name>
<evidence type="ECO:0000259" key="11">
    <source>
        <dbReference type="PROSITE" id="PS50929"/>
    </source>
</evidence>
<dbReference type="Proteomes" id="UP001154111">
    <property type="component" value="Chromosome"/>
</dbReference>
<proteinExistence type="predicted"/>
<evidence type="ECO:0000259" key="10">
    <source>
        <dbReference type="PROSITE" id="PS50893"/>
    </source>
</evidence>
<dbReference type="Gene3D" id="1.20.1560.10">
    <property type="entry name" value="ABC transporter type 1, transmembrane domain"/>
    <property type="match status" value="1"/>
</dbReference>
<reference evidence="13" key="1">
    <citation type="submission" date="2022-04" db="EMBL/GenBank/DDBJ databases">
        <authorList>
            <person name="Forde T."/>
        </authorList>
    </citation>
    <scope>NUCLEOTIDE SEQUENCE</scope>
    <source>
        <strain evidence="13">A18Y016a</strain>
        <strain evidence="12">A18Y020d</strain>
    </source>
</reference>
<feature type="transmembrane region" description="Helical" evidence="9">
    <location>
        <begin position="125"/>
        <end position="150"/>
    </location>
</feature>
<organism evidence="13 15">
    <name type="scientific">Erysipelothrix amsterdamensis</name>
    <dbReference type="NCBI Taxonomy" id="2929157"/>
    <lineage>
        <taxon>Bacteria</taxon>
        <taxon>Bacillati</taxon>
        <taxon>Bacillota</taxon>
        <taxon>Erysipelotrichia</taxon>
        <taxon>Erysipelotrichales</taxon>
        <taxon>Erysipelotrichaceae</taxon>
        <taxon>Erysipelothrix</taxon>
    </lineage>
</organism>
<dbReference type="InterPro" id="IPR003439">
    <property type="entry name" value="ABC_transporter-like_ATP-bd"/>
</dbReference>
<evidence type="ECO:0000313" key="12">
    <source>
        <dbReference type="EMBL" id="CAH2763532.1"/>
    </source>
</evidence>
<keyword evidence="2" id="KW-0813">Transport</keyword>
<dbReference type="Gene3D" id="3.40.50.300">
    <property type="entry name" value="P-loop containing nucleotide triphosphate hydrolases"/>
    <property type="match status" value="1"/>
</dbReference>
<keyword evidence="14" id="KW-1185">Reference proteome</keyword>
<dbReference type="Proteomes" id="UP001154095">
    <property type="component" value="Chromosome"/>
</dbReference>
<dbReference type="PANTHER" id="PTHR24221:SF654">
    <property type="entry name" value="ATP-BINDING CASSETTE SUB-FAMILY B MEMBER 6"/>
    <property type="match status" value="1"/>
</dbReference>
<keyword evidence="3" id="KW-1003">Cell membrane</keyword>
<feature type="transmembrane region" description="Helical" evidence="9">
    <location>
        <begin position="51"/>
        <end position="73"/>
    </location>
</feature>
<dbReference type="SUPFAM" id="SSF52540">
    <property type="entry name" value="P-loop containing nucleoside triphosphate hydrolases"/>
    <property type="match status" value="1"/>
</dbReference>
<dbReference type="InterPro" id="IPR039421">
    <property type="entry name" value="Type_1_exporter"/>
</dbReference>
<dbReference type="PANTHER" id="PTHR24221">
    <property type="entry name" value="ATP-BINDING CASSETTE SUB-FAMILY B"/>
    <property type="match status" value="1"/>
</dbReference>
<evidence type="ECO:0000256" key="9">
    <source>
        <dbReference type="SAM" id="Phobius"/>
    </source>
</evidence>
<keyword evidence="7 9" id="KW-1133">Transmembrane helix</keyword>